<accession>A0A0J1BDQ1</accession>
<evidence type="ECO:0000256" key="1">
    <source>
        <dbReference type="SAM" id="MobiDB-lite"/>
    </source>
</evidence>
<comment type="caution">
    <text evidence="2">The sequence shown here is derived from an EMBL/GenBank/DDBJ whole genome shotgun (WGS) entry which is preliminary data.</text>
</comment>
<feature type="region of interest" description="Disordered" evidence="1">
    <location>
        <begin position="1"/>
        <end position="50"/>
    </location>
</feature>
<dbReference type="AlphaFoldDB" id="A0A0J1BDQ1"/>
<protein>
    <submittedName>
        <fullName evidence="2">Uncharacterized protein</fullName>
    </submittedName>
</protein>
<keyword evidence="3" id="KW-1185">Reference proteome</keyword>
<name>A0A0J1BDQ1_RHOIS</name>
<dbReference type="STRING" id="595434.RISK_003258"/>
<gene>
    <name evidence="2" type="ORF">RISK_003258</name>
</gene>
<dbReference type="PATRIC" id="fig|595434.4.peg.3110"/>
<evidence type="ECO:0000313" key="2">
    <source>
        <dbReference type="EMBL" id="KLU04636.1"/>
    </source>
</evidence>
<sequence length="50" mass="5966">MSVRVIEQPRSGDIRQPRVSNPRSRESRPLARRAAERRQLRATRWGRLKK</sequence>
<feature type="compositionally biased region" description="Basic and acidic residues" evidence="1">
    <location>
        <begin position="23"/>
        <end position="39"/>
    </location>
</feature>
<dbReference type="EMBL" id="LECT01000026">
    <property type="protein sequence ID" value="KLU04636.1"/>
    <property type="molecule type" value="Genomic_DNA"/>
</dbReference>
<organism evidence="2 3">
    <name type="scientific">Rhodopirellula islandica</name>
    <dbReference type="NCBI Taxonomy" id="595434"/>
    <lineage>
        <taxon>Bacteria</taxon>
        <taxon>Pseudomonadati</taxon>
        <taxon>Planctomycetota</taxon>
        <taxon>Planctomycetia</taxon>
        <taxon>Pirellulales</taxon>
        <taxon>Pirellulaceae</taxon>
        <taxon>Rhodopirellula</taxon>
    </lineage>
</organism>
<dbReference type="Proteomes" id="UP000036367">
    <property type="component" value="Unassembled WGS sequence"/>
</dbReference>
<proteinExistence type="predicted"/>
<evidence type="ECO:0000313" key="3">
    <source>
        <dbReference type="Proteomes" id="UP000036367"/>
    </source>
</evidence>
<feature type="compositionally biased region" description="Basic residues" evidence="1">
    <location>
        <begin position="40"/>
        <end position="50"/>
    </location>
</feature>
<reference evidence="2" key="1">
    <citation type="submission" date="2015-05" db="EMBL/GenBank/DDBJ databases">
        <title>Permanent draft genome of Rhodopirellula islandicus K833.</title>
        <authorList>
            <person name="Kizina J."/>
            <person name="Richter M."/>
            <person name="Glockner F.O."/>
            <person name="Harder J."/>
        </authorList>
    </citation>
    <scope>NUCLEOTIDE SEQUENCE [LARGE SCALE GENOMIC DNA]</scope>
    <source>
        <strain evidence="2">K833</strain>
    </source>
</reference>